<dbReference type="OrthoDB" id="9802640at2"/>
<reference evidence="2 4" key="2">
    <citation type="submission" date="2019-09" db="EMBL/GenBank/DDBJ databases">
        <title>A bacterium isolated from glacier soil.</title>
        <authorList>
            <person name="Liu Q."/>
        </authorList>
    </citation>
    <scope>NUCLEOTIDE SEQUENCE [LARGE SCALE GENOMIC DNA]</scope>
    <source>
        <strain evidence="2 4">MDT1-10-3</strain>
    </source>
</reference>
<name>A0A5M8Q6Q1_9BACT</name>
<keyword evidence="2" id="KW-0540">Nuclease</keyword>
<dbReference type="Pfam" id="PF01844">
    <property type="entry name" value="HNH"/>
    <property type="match status" value="1"/>
</dbReference>
<evidence type="ECO:0000313" key="2">
    <source>
        <dbReference type="EMBL" id="KAA6430604.1"/>
    </source>
</evidence>
<keyword evidence="2" id="KW-0255">Endonuclease</keyword>
<dbReference type="RefSeq" id="WP_149100261.1">
    <property type="nucleotide sequence ID" value="NZ_BMMG01000008.1"/>
</dbReference>
<comment type="caution">
    <text evidence="2">The sequence shown here is derived from an EMBL/GenBank/DDBJ whole genome shotgun (WGS) entry which is preliminary data.</text>
</comment>
<dbReference type="PANTHER" id="PTHR37827:SF1">
    <property type="entry name" value="HNH DOMAIN-CONTAINING PROTEIN"/>
    <property type="match status" value="1"/>
</dbReference>
<reference evidence="2 4" key="1">
    <citation type="submission" date="2019-07" db="EMBL/GenBank/DDBJ databases">
        <authorList>
            <person name="Qu J.-H."/>
        </authorList>
    </citation>
    <scope>NUCLEOTIDE SEQUENCE [LARGE SCALE GENOMIC DNA]</scope>
    <source>
        <strain evidence="2 4">MDT1-10-3</strain>
    </source>
</reference>
<dbReference type="Proteomes" id="UP000323866">
    <property type="component" value="Unassembled WGS sequence"/>
</dbReference>
<dbReference type="AlphaFoldDB" id="A0A5M8Q6Q1"/>
<dbReference type="GO" id="GO:0004519">
    <property type="term" value="F:endonuclease activity"/>
    <property type="evidence" value="ECO:0007669"/>
    <property type="project" value="UniProtKB-KW"/>
</dbReference>
<dbReference type="InterPro" id="IPR002711">
    <property type="entry name" value="HNH"/>
</dbReference>
<dbReference type="InterPro" id="IPR003615">
    <property type="entry name" value="HNH_nuc"/>
</dbReference>
<evidence type="ECO:0000313" key="4">
    <source>
        <dbReference type="Proteomes" id="UP000323866"/>
    </source>
</evidence>
<feature type="domain" description="HNH" evidence="1">
    <location>
        <begin position="16"/>
        <end position="55"/>
    </location>
</feature>
<keyword evidence="2" id="KW-0378">Hydrolase</keyword>
<dbReference type="EMBL" id="VKKZ01000025">
    <property type="protein sequence ID" value="KAA6430604.1"/>
    <property type="molecule type" value="Genomic_DNA"/>
</dbReference>
<gene>
    <name evidence="3" type="ORF">ACD591_19890</name>
    <name evidence="2" type="ORF">FOE74_19200</name>
</gene>
<evidence type="ECO:0000313" key="5">
    <source>
        <dbReference type="Proteomes" id="UP001570846"/>
    </source>
</evidence>
<reference evidence="3 5" key="3">
    <citation type="submission" date="2024-08" db="EMBL/GenBank/DDBJ databases">
        <authorList>
            <person name="Wei W."/>
        </authorList>
    </citation>
    <scope>NUCLEOTIDE SEQUENCE [LARGE SCALE GENOMIC DNA]</scope>
    <source>
        <strain evidence="3 5">XU2</strain>
    </source>
</reference>
<proteinExistence type="predicted"/>
<dbReference type="CDD" id="cd00085">
    <property type="entry name" value="HNHc"/>
    <property type="match status" value="1"/>
</dbReference>
<keyword evidence="5" id="KW-1185">Reference proteome</keyword>
<sequence length="102" mass="11461">MAKKTKKIVESASPVCALCEREVGFTTLHHLVPREEGGKHGPTAPLCQPCHSTVHLTFSNKELAVLYSSIQALRAAEGLQTYLHWVRTKRLDKITNRRGKRK</sequence>
<evidence type="ECO:0000259" key="1">
    <source>
        <dbReference type="Pfam" id="PF01844"/>
    </source>
</evidence>
<dbReference type="GO" id="GO:0008270">
    <property type="term" value="F:zinc ion binding"/>
    <property type="evidence" value="ECO:0007669"/>
    <property type="project" value="InterPro"/>
</dbReference>
<accession>A0A5M8Q6Q1</accession>
<dbReference type="PANTHER" id="PTHR37827">
    <property type="entry name" value="TUDOR DOMAIN-CONTAINING PROTEIN"/>
    <property type="match status" value="1"/>
</dbReference>
<dbReference type="GO" id="GO:0003676">
    <property type="term" value="F:nucleic acid binding"/>
    <property type="evidence" value="ECO:0007669"/>
    <property type="project" value="InterPro"/>
</dbReference>
<evidence type="ECO:0000313" key="3">
    <source>
        <dbReference type="EMBL" id="MFA1773572.1"/>
    </source>
</evidence>
<protein>
    <submittedName>
        <fullName evidence="2">HNH endonuclease</fullName>
    </submittedName>
</protein>
<dbReference type="Gene3D" id="1.10.30.50">
    <property type="match status" value="1"/>
</dbReference>
<dbReference type="EMBL" id="JBGOGF010000014">
    <property type="protein sequence ID" value="MFA1773572.1"/>
    <property type="molecule type" value="Genomic_DNA"/>
</dbReference>
<organism evidence="2 4">
    <name type="scientific">Rufibacter glacialis</name>
    <dbReference type="NCBI Taxonomy" id="1259555"/>
    <lineage>
        <taxon>Bacteria</taxon>
        <taxon>Pseudomonadati</taxon>
        <taxon>Bacteroidota</taxon>
        <taxon>Cytophagia</taxon>
        <taxon>Cytophagales</taxon>
        <taxon>Hymenobacteraceae</taxon>
        <taxon>Rufibacter</taxon>
    </lineage>
</organism>
<dbReference type="Proteomes" id="UP001570846">
    <property type="component" value="Unassembled WGS sequence"/>
</dbReference>